<sequence length="127" mass="13167">ASPDTCFLACDPDGVALAYLFSLPWRAGSLPPHNAPACVLPASPDCIYLHDLAVSPAARGSGAAGLMVARFFTAARALALPQACLVAVQASAPFWARHGFAVVDDPALRPASLASYGEAARYMARLL</sequence>
<organism evidence="2 3">
    <name type="scientific">Amnimonas aquatica</name>
    <dbReference type="NCBI Taxonomy" id="2094561"/>
    <lineage>
        <taxon>Bacteria</taxon>
        <taxon>Pseudomonadati</taxon>
        <taxon>Pseudomonadota</taxon>
        <taxon>Gammaproteobacteria</taxon>
        <taxon>Moraxellales</taxon>
        <taxon>Moraxellaceae</taxon>
        <taxon>Amnimonas</taxon>
    </lineage>
</organism>
<evidence type="ECO:0000313" key="2">
    <source>
        <dbReference type="EMBL" id="PQA28740.1"/>
    </source>
</evidence>
<evidence type="ECO:0000259" key="1">
    <source>
        <dbReference type="PROSITE" id="PS51186"/>
    </source>
</evidence>
<gene>
    <name evidence="2" type="ORF">C5O18_09770</name>
</gene>
<dbReference type="CDD" id="cd04301">
    <property type="entry name" value="NAT_SF"/>
    <property type="match status" value="1"/>
</dbReference>
<dbReference type="Proteomes" id="UP000243900">
    <property type="component" value="Unassembled WGS sequence"/>
</dbReference>
<dbReference type="InterPro" id="IPR016181">
    <property type="entry name" value="Acyl_CoA_acyltransferase"/>
</dbReference>
<dbReference type="GO" id="GO:0016747">
    <property type="term" value="F:acyltransferase activity, transferring groups other than amino-acyl groups"/>
    <property type="evidence" value="ECO:0007669"/>
    <property type="project" value="InterPro"/>
</dbReference>
<dbReference type="Gene3D" id="3.40.630.30">
    <property type="match status" value="1"/>
</dbReference>
<feature type="domain" description="N-acetyltransferase" evidence="1">
    <location>
        <begin position="1"/>
        <end position="127"/>
    </location>
</feature>
<reference evidence="3" key="1">
    <citation type="submission" date="2018-02" db="EMBL/GenBank/DDBJ databases">
        <title>Genome sequencing of Solimonas sp. HR-BB.</title>
        <authorList>
            <person name="Lee Y."/>
            <person name="Jeon C.O."/>
        </authorList>
    </citation>
    <scope>NUCLEOTIDE SEQUENCE [LARGE SCALE GENOMIC DNA]</scope>
    <source>
        <strain evidence="3">HR-E</strain>
    </source>
</reference>
<dbReference type="AlphaFoldDB" id="A0A2P6AQB1"/>
<evidence type="ECO:0000313" key="3">
    <source>
        <dbReference type="Proteomes" id="UP000243900"/>
    </source>
</evidence>
<dbReference type="InterPro" id="IPR000182">
    <property type="entry name" value="GNAT_dom"/>
</dbReference>
<dbReference type="EMBL" id="PTQZ01000341">
    <property type="protein sequence ID" value="PQA28740.1"/>
    <property type="molecule type" value="Genomic_DNA"/>
</dbReference>
<accession>A0A2P6AQB1</accession>
<dbReference type="OrthoDB" id="9788300at2"/>
<dbReference type="PROSITE" id="PS51186">
    <property type="entry name" value="GNAT"/>
    <property type="match status" value="1"/>
</dbReference>
<keyword evidence="2" id="KW-0808">Transferase</keyword>
<protein>
    <submittedName>
        <fullName evidence="2">GNAT family N-acetyltransferase</fullName>
    </submittedName>
</protein>
<name>A0A2P6AQB1_9GAMM</name>
<dbReference type="RefSeq" id="WP_105193431.1">
    <property type="nucleotide sequence ID" value="NZ_PTQZ01000341.1"/>
</dbReference>
<keyword evidence="3" id="KW-1185">Reference proteome</keyword>
<proteinExistence type="predicted"/>
<dbReference type="Pfam" id="PF00583">
    <property type="entry name" value="Acetyltransf_1"/>
    <property type="match status" value="1"/>
</dbReference>
<dbReference type="SUPFAM" id="SSF55729">
    <property type="entry name" value="Acyl-CoA N-acyltransferases (Nat)"/>
    <property type="match status" value="1"/>
</dbReference>
<feature type="non-terminal residue" evidence="2">
    <location>
        <position position="1"/>
    </location>
</feature>
<comment type="caution">
    <text evidence="2">The sequence shown here is derived from an EMBL/GenBank/DDBJ whole genome shotgun (WGS) entry which is preliminary data.</text>
</comment>